<feature type="compositionally biased region" description="Polar residues" evidence="1">
    <location>
        <begin position="181"/>
        <end position="194"/>
    </location>
</feature>
<protein>
    <recommendedName>
        <fullName evidence="6">DUF4378 domain-containing protein</fullName>
    </recommendedName>
</protein>
<name>A0A8T2S2Y7_CERRI</name>
<proteinExistence type="predicted"/>
<feature type="compositionally biased region" description="Polar residues" evidence="1">
    <location>
        <begin position="401"/>
        <end position="418"/>
    </location>
</feature>
<reference evidence="4 5" key="1">
    <citation type="submission" date="2021-08" db="EMBL/GenBank/DDBJ databases">
        <title>WGS assembly of Ceratopteris richardii.</title>
        <authorList>
            <person name="Marchant D.B."/>
            <person name="Chen G."/>
            <person name="Jenkins J."/>
            <person name="Shu S."/>
            <person name="Leebens-Mack J."/>
            <person name="Grimwood J."/>
            <person name="Schmutz J."/>
            <person name="Soltis P."/>
            <person name="Soltis D."/>
            <person name="Chen Z.-H."/>
        </authorList>
    </citation>
    <scope>NUCLEOTIDE SEQUENCE [LARGE SCALE GENOMIC DNA]</scope>
    <source>
        <strain evidence="4">Whitten #5841</strain>
        <tissue evidence="4">Leaf</tissue>
    </source>
</reference>
<evidence type="ECO:0000313" key="5">
    <source>
        <dbReference type="Proteomes" id="UP000825935"/>
    </source>
</evidence>
<evidence type="ECO:0000256" key="1">
    <source>
        <dbReference type="SAM" id="MobiDB-lite"/>
    </source>
</evidence>
<comment type="caution">
    <text evidence="4">The sequence shown here is derived from an EMBL/GenBank/DDBJ whole genome shotgun (WGS) entry which is preliminary data.</text>
</comment>
<organism evidence="4 5">
    <name type="scientific">Ceratopteris richardii</name>
    <name type="common">Triangle waterfern</name>
    <dbReference type="NCBI Taxonomy" id="49495"/>
    <lineage>
        <taxon>Eukaryota</taxon>
        <taxon>Viridiplantae</taxon>
        <taxon>Streptophyta</taxon>
        <taxon>Embryophyta</taxon>
        <taxon>Tracheophyta</taxon>
        <taxon>Polypodiopsida</taxon>
        <taxon>Polypodiidae</taxon>
        <taxon>Polypodiales</taxon>
        <taxon>Pteridineae</taxon>
        <taxon>Pteridaceae</taxon>
        <taxon>Parkerioideae</taxon>
        <taxon>Ceratopteris</taxon>
    </lineage>
</organism>
<keyword evidence="5" id="KW-1185">Reference proteome</keyword>
<gene>
    <name evidence="4" type="ORF">KP509_23G069400</name>
</gene>
<accession>A0A8T2S2Y7</accession>
<sequence>MADSPSSFSGKKNRPGCMSALAHFFDFNQAFTGRKMLTEKKYSAGSVTPGRFANVDQDNYNLKVKRPMEFRRSASVSEKSSEVPVKALIAEEISHASRREAEVKAQAPNVVARLMGLDALSTSSAEKSTQSCKSVDPFQKVTDRLQHYEIPWRTSFRNSKSSGSPTHSMSDFSSSRRSSREANTSNFGSVTSQSHSHEQDSGTTLHSWKDWKCKENARMQALNELDVQLAAKQMLIKKKLTEAKLGLLSKYSVSQDNLYESKEYMDAMDFLWDNKDFLSRFLEEKDSLFANPLHRSNGESCSDHLEEPENCTRRSFIEDYDNRHTNQIWSKAFPSSQKVPIRRLESSTKADMQPSVRRNSHQALSIKAGHKHTNSSDSMSSDGGAYQSPTKIVVLKPGSSKARNTVSSLHDNPRSSGEFSDASEVITEKSVDVLVNREHNLQQDEARALSKRMWISSCEQPIVLRDPKQIAREIAKQVRETVTKDMQCNPQKCAVNDISWLRKMEVIEMDRDDTSYTGVNMGLGRDPAKEVKSNISGRGLAKKEVSELKKKTKRSLNYPFSKESVHRSGPSVLKRIHHHRDFGSPTQKQRYSRVHLIDFPYSNPGLSTVETDEDSDTDLCIQSLCEFEAETCRKNEKSITLLRSRSVPRSSSIDGMEALDHGMERNSFKPGERKGMNGSEFCSTSIHQHGHSIHYSSDQNYLGVEKENFGNKSYVDESEEFVIPCKAMCSQKRRHITCFKVEKVQHQIDDIGPTLESDSSVSSLDGSVTFEVANLSGIDGGTKFRVESTSPIIVQKMPANIIFASAEVNKSDCKIMEQKFQTPAGNQNQSRFKECMAADLEEVKDLSEQPSPMSVLDARFSEEPASPVDAPGIRPVSQGPQSHNCFLKCVDQKAVSVLEEHQGKRCVVMDSKSSVEDHSHSHDMVCSLLHLKDAKMLKMFVDGRSVESTEPELLYIRDLLAASDLILNAAQTLKHWNSSQPLGACAFERVEKTFKCKESSHNVYKKRGLTVQTRLLLFDIVNETLVDFLDHVHCHAWWNSSHSPLTMAYPSDLIEQIWSRICKLLHSQSEAQHTLASLAAEDLTNKCQWQHMTVEIDILILELETTIWNDLLKETLTIP</sequence>
<dbReference type="Pfam" id="PF14309">
    <property type="entry name" value="DUF4378"/>
    <property type="match status" value="1"/>
</dbReference>
<feature type="domain" description="DUF4378" evidence="2">
    <location>
        <begin position="953"/>
        <end position="1114"/>
    </location>
</feature>
<dbReference type="PANTHER" id="PTHR46836">
    <property type="entry name" value="AFADIN"/>
    <property type="match status" value="1"/>
</dbReference>
<dbReference type="Pfam" id="PF14383">
    <property type="entry name" value="VARLMGL"/>
    <property type="match status" value="1"/>
</dbReference>
<evidence type="ECO:0000313" key="4">
    <source>
        <dbReference type="EMBL" id="KAH7302367.1"/>
    </source>
</evidence>
<dbReference type="PANTHER" id="PTHR46836:SF8">
    <property type="entry name" value="AFADIN"/>
    <property type="match status" value="1"/>
</dbReference>
<dbReference type="InterPro" id="IPR025486">
    <property type="entry name" value="DUF4378"/>
</dbReference>
<feature type="domain" description="DUF3741" evidence="3">
    <location>
        <begin position="102"/>
        <end position="120"/>
    </location>
</feature>
<dbReference type="EMBL" id="CM035428">
    <property type="protein sequence ID" value="KAH7302367.1"/>
    <property type="molecule type" value="Genomic_DNA"/>
</dbReference>
<feature type="region of interest" description="Disordered" evidence="1">
    <location>
        <begin position="347"/>
        <end position="422"/>
    </location>
</feature>
<feature type="compositionally biased region" description="Polar residues" evidence="1">
    <location>
        <begin position="155"/>
        <end position="167"/>
    </location>
</feature>
<dbReference type="Proteomes" id="UP000825935">
    <property type="component" value="Chromosome 23"/>
</dbReference>
<dbReference type="AlphaFoldDB" id="A0A8T2S2Y7"/>
<dbReference type="OMA" id="NFQRHSG"/>
<evidence type="ECO:0008006" key="6">
    <source>
        <dbReference type="Google" id="ProtNLM"/>
    </source>
</evidence>
<dbReference type="OrthoDB" id="1925259at2759"/>
<evidence type="ECO:0000259" key="2">
    <source>
        <dbReference type="Pfam" id="PF14309"/>
    </source>
</evidence>
<dbReference type="InterPro" id="IPR032795">
    <property type="entry name" value="DUF3741-assoc"/>
</dbReference>
<evidence type="ECO:0000259" key="3">
    <source>
        <dbReference type="Pfam" id="PF14383"/>
    </source>
</evidence>
<feature type="region of interest" description="Disordered" evidence="1">
    <location>
        <begin position="155"/>
        <end position="203"/>
    </location>
</feature>